<dbReference type="SUPFAM" id="SSF52540">
    <property type="entry name" value="P-loop containing nucleoside triphosphate hydrolases"/>
    <property type="match status" value="1"/>
</dbReference>
<comment type="caution">
    <text evidence="6">The sequence shown here is derived from an EMBL/GenBank/DDBJ whole genome shotgun (WGS) entry which is preliminary data.</text>
</comment>
<evidence type="ECO:0000313" key="6">
    <source>
        <dbReference type="EMBL" id="KAJ3833832.1"/>
    </source>
</evidence>
<dbReference type="Gene3D" id="3.40.50.300">
    <property type="entry name" value="P-loop containing nucleotide triphosphate hydrolases"/>
    <property type="match status" value="1"/>
</dbReference>
<evidence type="ECO:0000259" key="5">
    <source>
        <dbReference type="Pfam" id="PF13087"/>
    </source>
</evidence>
<dbReference type="GO" id="GO:0043139">
    <property type="term" value="F:5'-3' DNA helicase activity"/>
    <property type="evidence" value="ECO:0007669"/>
    <property type="project" value="TreeGrafter"/>
</dbReference>
<evidence type="ECO:0000313" key="7">
    <source>
        <dbReference type="Proteomes" id="UP001163846"/>
    </source>
</evidence>
<feature type="domain" description="DNA2/NAM7 helicase-like C-terminal" evidence="5">
    <location>
        <begin position="135"/>
        <end position="302"/>
    </location>
</feature>
<sequence length="343" mass="38191">MYISRPSRVEYVDVTRPASPFEDTDETFSSQSTIVQLTENFSRLNPDLGEFVSTIYSKAFKPQKVQARRIANALNSIPPPRNSQAPDEYFNILSFAQRFLLALSCIMLKQPQRDLSPPLLTYAQEHSIRSSSSPITDATPHPLSLALIRLHTTSKRHRDNVGYELHVKAEAAVTAALVTVIQECLPGEDIFVATPHRIQRQAVKAALSARHFETLSHLLDKLTLDGEEKIKSTVTVDTIERLQGVSCTPILIFTVGSEAAFVICLFSLPQSHISDLHFLLERRRLNVAISRAKSMCVLISSNEVLRPAVDALTNEETAKGHTFIRAFADRAWSSNISVDIDAL</sequence>
<evidence type="ECO:0000256" key="3">
    <source>
        <dbReference type="ARBA" id="ARBA00022806"/>
    </source>
</evidence>
<dbReference type="PANTHER" id="PTHR43788">
    <property type="entry name" value="DNA2/NAM7 HELICASE FAMILY MEMBER"/>
    <property type="match status" value="1"/>
</dbReference>
<accession>A0AA38U7J4</accession>
<keyword evidence="4" id="KW-0067">ATP-binding</keyword>
<dbReference type="PANTHER" id="PTHR43788:SF8">
    <property type="entry name" value="DNA-BINDING PROTEIN SMUBP-2"/>
    <property type="match status" value="1"/>
</dbReference>
<gene>
    <name evidence="6" type="ORF">F5878DRAFT_545862</name>
</gene>
<dbReference type="GO" id="GO:0016787">
    <property type="term" value="F:hydrolase activity"/>
    <property type="evidence" value="ECO:0007669"/>
    <property type="project" value="UniProtKB-KW"/>
</dbReference>
<dbReference type="GO" id="GO:0005524">
    <property type="term" value="F:ATP binding"/>
    <property type="evidence" value="ECO:0007669"/>
    <property type="project" value="UniProtKB-KW"/>
</dbReference>
<keyword evidence="3" id="KW-0347">Helicase</keyword>
<dbReference type="InterPro" id="IPR041679">
    <property type="entry name" value="DNA2/NAM7-like_C"/>
</dbReference>
<dbReference type="AlphaFoldDB" id="A0AA38U7J4"/>
<proteinExistence type="predicted"/>
<evidence type="ECO:0000256" key="1">
    <source>
        <dbReference type="ARBA" id="ARBA00022741"/>
    </source>
</evidence>
<protein>
    <recommendedName>
        <fullName evidence="5">DNA2/NAM7 helicase-like C-terminal domain-containing protein</fullName>
    </recommendedName>
</protein>
<evidence type="ECO:0000256" key="2">
    <source>
        <dbReference type="ARBA" id="ARBA00022801"/>
    </source>
</evidence>
<dbReference type="InterPro" id="IPR027417">
    <property type="entry name" value="P-loop_NTPase"/>
</dbReference>
<dbReference type="InterPro" id="IPR050534">
    <property type="entry name" value="Coronavir_polyprotein_1ab"/>
</dbReference>
<dbReference type="Proteomes" id="UP001163846">
    <property type="component" value="Unassembled WGS sequence"/>
</dbReference>
<keyword evidence="2" id="KW-0378">Hydrolase</keyword>
<keyword evidence="1" id="KW-0547">Nucleotide-binding</keyword>
<organism evidence="6 7">
    <name type="scientific">Lentinula raphanica</name>
    <dbReference type="NCBI Taxonomy" id="153919"/>
    <lineage>
        <taxon>Eukaryota</taxon>
        <taxon>Fungi</taxon>
        <taxon>Dikarya</taxon>
        <taxon>Basidiomycota</taxon>
        <taxon>Agaricomycotina</taxon>
        <taxon>Agaricomycetes</taxon>
        <taxon>Agaricomycetidae</taxon>
        <taxon>Agaricales</taxon>
        <taxon>Marasmiineae</taxon>
        <taxon>Omphalotaceae</taxon>
        <taxon>Lentinula</taxon>
    </lineage>
</organism>
<dbReference type="EMBL" id="MU806627">
    <property type="protein sequence ID" value="KAJ3833832.1"/>
    <property type="molecule type" value="Genomic_DNA"/>
</dbReference>
<dbReference type="Pfam" id="PF13087">
    <property type="entry name" value="AAA_12"/>
    <property type="match status" value="1"/>
</dbReference>
<name>A0AA38U7J4_9AGAR</name>
<keyword evidence="7" id="KW-1185">Reference proteome</keyword>
<evidence type="ECO:0000256" key="4">
    <source>
        <dbReference type="ARBA" id="ARBA00022840"/>
    </source>
</evidence>
<reference evidence="6" key="1">
    <citation type="submission" date="2022-08" db="EMBL/GenBank/DDBJ databases">
        <authorList>
            <consortium name="DOE Joint Genome Institute"/>
            <person name="Min B."/>
            <person name="Riley R."/>
            <person name="Sierra-Patev S."/>
            <person name="Naranjo-Ortiz M."/>
            <person name="Looney B."/>
            <person name="Konkel Z."/>
            <person name="Slot J.C."/>
            <person name="Sakamoto Y."/>
            <person name="Steenwyk J.L."/>
            <person name="Rokas A."/>
            <person name="Carro J."/>
            <person name="Camarero S."/>
            <person name="Ferreira P."/>
            <person name="Molpeceres G."/>
            <person name="Ruiz-Duenas F.J."/>
            <person name="Serrano A."/>
            <person name="Henrissat B."/>
            <person name="Drula E."/>
            <person name="Hughes K.W."/>
            <person name="Mata J.L."/>
            <person name="Ishikawa N.K."/>
            <person name="Vargas-Isla R."/>
            <person name="Ushijima S."/>
            <person name="Smith C.A."/>
            <person name="Ahrendt S."/>
            <person name="Andreopoulos W."/>
            <person name="He G."/>
            <person name="Labutti K."/>
            <person name="Lipzen A."/>
            <person name="Ng V."/>
            <person name="Sandor L."/>
            <person name="Barry K."/>
            <person name="Martinez A.T."/>
            <person name="Xiao Y."/>
            <person name="Gibbons J.G."/>
            <person name="Terashima K."/>
            <person name="Hibbett D.S."/>
            <person name="Grigoriev I.V."/>
        </authorList>
    </citation>
    <scope>NUCLEOTIDE SEQUENCE</scope>
    <source>
        <strain evidence="6">TFB9207</strain>
    </source>
</reference>